<organism evidence="2 3">
    <name type="scientific">Passalora fulva</name>
    <name type="common">Tomato leaf mold</name>
    <name type="synonym">Cladosporium fulvum</name>
    <dbReference type="NCBI Taxonomy" id="5499"/>
    <lineage>
        <taxon>Eukaryota</taxon>
        <taxon>Fungi</taxon>
        <taxon>Dikarya</taxon>
        <taxon>Ascomycota</taxon>
        <taxon>Pezizomycotina</taxon>
        <taxon>Dothideomycetes</taxon>
        <taxon>Dothideomycetidae</taxon>
        <taxon>Mycosphaerellales</taxon>
        <taxon>Mycosphaerellaceae</taxon>
        <taxon>Fulvia</taxon>
    </lineage>
</organism>
<dbReference type="KEGG" id="ffu:CLAFUR5_13800"/>
<reference evidence="2" key="1">
    <citation type="submission" date="2021-12" db="EMBL/GenBank/DDBJ databases">
        <authorList>
            <person name="Zaccaron A."/>
            <person name="Stergiopoulos I."/>
        </authorList>
    </citation>
    <scope>NUCLEOTIDE SEQUENCE</scope>
    <source>
        <strain evidence="2">Race5_Kim</strain>
    </source>
</reference>
<feature type="signal peptide" evidence="1">
    <location>
        <begin position="1"/>
        <end position="20"/>
    </location>
</feature>
<dbReference type="AlphaFoldDB" id="A0A9Q8PLW8"/>
<sequence>MAFIRTKLAPLLLLATRTLAQTACSRQPTLPTGSGPVATPDTLEAFYSLPAINDAATNAPVPSGYTIAYTNLQTTSNAEGYQGYSLLDSYNVTECANRCDTNDRCTAFNIAFERAPTVDPTSDAECSNPPSTTLIKCVLWSGPLSTSNAVNNVQVRGNFTVAIAGSNAYNKVTPPALPNYVGPTNLGRRTFSRSVGTCSNGTRTGIRELLSYAPTDPFNVTRCATACDAEPQCQFFATCVLTRESGAQFGQICTFYRLPWGKEYATRRQMSFDGPLWDVSASFSYAKVGSEGMCPAAPPEASQ</sequence>
<protein>
    <recommendedName>
        <fullName evidence="4">Apple domain-containing protein</fullName>
    </recommendedName>
</protein>
<dbReference type="EMBL" id="CP090174">
    <property type="protein sequence ID" value="UJO24787.1"/>
    <property type="molecule type" value="Genomic_DNA"/>
</dbReference>
<evidence type="ECO:0000313" key="3">
    <source>
        <dbReference type="Proteomes" id="UP000756132"/>
    </source>
</evidence>
<evidence type="ECO:0000313" key="2">
    <source>
        <dbReference type="EMBL" id="UJO24787.1"/>
    </source>
</evidence>
<dbReference type="PANTHER" id="PTHR36578:SF1">
    <property type="entry name" value="APPLE DOMAIN-CONTAINING PROTEIN"/>
    <property type="match status" value="1"/>
</dbReference>
<keyword evidence="1" id="KW-0732">Signal</keyword>
<dbReference type="RefSeq" id="XP_047769153.1">
    <property type="nucleotide sequence ID" value="XM_047912948.1"/>
</dbReference>
<dbReference type="PANTHER" id="PTHR36578">
    <property type="entry name" value="CHROMOSOME 15, WHOLE GENOME SHOTGUN SEQUENCE"/>
    <property type="match status" value="1"/>
</dbReference>
<keyword evidence="3" id="KW-1185">Reference proteome</keyword>
<reference evidence="2" key="2">
    <citation type="journal article" date="2022" name="Microb. Genom.">
        <title>A chromosome-scale genome assembly of the tomato pathogen Cladosporium fulvum reveals a compartmentalized genome architecture and the presence of a dispensable chromosome.</title>
        <authorList>
            <person name="Zaccaron A.Z."/>
            <person name="Chen L.H."/>
            <person name="Samaras A."/>
            <person name="Stergiopoulos I."/>
        </authorList>
    </citation>
    <scope>NUCLEOTIDE SEQUENCE</scope>
    <source>
        <strain evidence="2">Race5_Kim</strain>
    </source>
</reference>
<dbReference type="Proteomes" id="UP000756132">
    <property type="component" value="Chromosome 12"/>
</dbReference>
<proteinExistence type="predicted"/>
<accession>A0A9Q8PLW8</accession>
<feature type="chain" id="PRO_5040284082" description="Apple domain-containing protein" evidence="1">
    <location>
        <begin position="21"/>
        <end position="303"/>
    </location>
</feature>
<evidence type="ECO:0000256" key="1">
    <source>
        <dbReference type="SAM" id="SignalP"/>
    </source>
</evidence>
<name>A0A9Q8PLW8_PASFU</name>
<gene>
    <name evidence="2" type="ORF">CLAFUR5_13800</name>
</gene>
<evidence type="ECO:0008006" key="4">
    <source>
        <dbReference type="Google" id="ProtNLM"/>
    </source>
</evidence>
<dbReference type="GeneID" id="71993678"/>
<dbReference type="OrthoDB" id="271448at2759"/>